<comment type="caution">
    <text evidence="3">The sequence shown here is derived from an EMBL/GenBank/DDBJ whole genome shotgun (WGS) entry which is preliminary data.</text>
</comment>
<feature type="compositionally biased region" description="Low complexity" evidence="1">
    <location>
        <begin position="83"/>
        <end position="92"/>
    </location>
</feature>
<reference evidence="3 4" key="1">
    <citation type="submission" date="2024-07" db="EMBL/GenBank/DDBJ databases">
        <title>Section-level genome sequencing and comparative genomics of Aspergillus sections Usti and Cavernicolus.</title>
        <authorList>
            <consortium name="Lawrence Berkeley National Laboratory"/>
            <person name="Nybo J.L."/>
            <person name="Vesth T.C."/>
            <person name="Theobald S."/>
            <person name="Frisvad J.C."/>
            <person name="Larsen T.O."/>
            <person name="Kjaerboelling I."/>
            <person name="Rothschild-Mancinelli K."/>
            <person name="Lyhne E.K."/>
            <person name="Kogle M.E."/>
            <person name="Barry K."/>
            <person name="Clum A."/>
            <person name="Na H."/>
            <person name="Ledsgaard L."/>
            <person name="Lin J."/>
            <person name="Lipzen A."/>
            <person name="Kuo A."/>
            <person name="Riley R."/>
            <person name="Mondo S."/>
            <person name="Labutti K."/>
            <person name="Haridas S."/>
            <person name="Pangalinan J."/>
            <person name="Salamov A.A."/>
            <person name="Simmons B.A."/>
            <person name="Magnuson J.K."/>
            <person name="Chen J."/>
            <person name="Drula E."/>
            <person name="Henrissat B."/>
            <person name="Wiebenga A."/>
            <person name="Lubbers R.J."/>
            <person name="Gomes A.C."/>
            <person name="Macurrencykelacurrency M.R."/>
            <person name="Stajich J."/>
            <person name="Grigoriev I.V."/>
            <person name="Mortensen U.H."/>
            <person name="De Vries R.P."/>
            <person name="Baker S.E."/>
            <person name="Andersen M.R."/>
        </authorList>
    </citation>
    <scope>NUCLEOTIDE SEQUENCE [LARGE SCALE GENOMIC DNA]</scope>
    <source>
        <strain evidence="3 4">CBS 449.75</strain>
    </source>
</reference>
<dbReference type="Proteomes" id="UP001610432">
    <property type="component" value="Unassembled WGS sequence"/>
</dbReference>
<evidence type="ECO:0000313" key="3">
    <source>
        <dbReference type="EMBL" id="KAL2871678.1"/>
    </source>
</evidence>
<dbReference type="RefSeq" id="XP_070890657.1">
    <property type="nucleotide sequence ID" value="XM_071025029.1"/>
</dbReference>
<feature type="compositionally biased region" description="Low complexity" evidence="1">
    <location>
        <begin position="177"/>
        <end position="190"/>
    </location>
</feature>
<proteinExistence type="predicted"/>
<feature type="region of interest" description="Disordered" evidence="1">
    <location>
        <begin position="32"/>
        <end position="103"/>
    </location>
</feature>
<feature type="region of interest" description="Disordered" evidence="1">
    <location>
        <begin position="164"/>
        <end position="199"/>
    </location>
</feature>
<keyword evidence="4" id="KW-1185">Reference proteome</keyword>
<dbReference type="EMBL" id="JBFXLQ010000003">
    <property type="protein sequence ID" value="KAL2871678.1"/>
    <property type="molecule type" value="Genomic_DNA"/>
</dbReference>
<organism evidence="3 4">
    <name type="scientific">Aspergillus lucknowensis</name>
    <dbReference type="NCBI Taxonomy" id="176173"/>
    <lineage>
        <taxon>Eukaryota</taxon>
        <taxon>Fungi</taxon>
        <taxon>Dikarya</taxon>
        <taxon>Ascomycota</taxon>
        <taxon>Pezizomycotina</taxon>
        <taxon>Eurotiomycetes</taxon>
        <taxon>Eurotiomycetidae</taxon>
        <taxon>Eurotiales</taxon>
        <taxon>Aspergillaceae</taxon>
        <taxon>Aspergillus</taxon>
        <taxon>Aspergillus subgen. Nidulantes</taxon>
    </lineage>
</organism>
<accession>A0ABR4M533</accession>
<evidence type="ECO:0000256" key="1">
    <source>
        <dbReference type="SAM" id="MobiDB-lite"/>
    </source>
</evidence>
<evidence type="ECO:0000313" key="4">
    <source>
        <dbReference type="Proteomes" id="UP001610432"/>
    </source>
</evidence>
<evidence type="ECO:0000256" key="2">
    <source>
        <dbReference type="SAM" id="SignalP"/>
    </source>
</evidence>
<feature type="compositionally biased region" description="Acidic residues" evidence="1">
    <location>
        <begin position="48"/>
        <end position="82"/>
    </location>
</feature>
<gene>
    <name evidence="3" type="ORF">BJX67DRAFT_167207</name>
</gene>
<dbReference type="GeneID" id="98140101"/>
<sequence>MHAKFLALLAVSPLALGQDWYDDAMDALASQTESGGAIPTGDNSLDQYLDDSDYLDDIDTTNDFGSDSDDSSSSDDSFDFGSDDSSSSSSADDSSDSNLGPLTDIPSSILSQIQTALPPSVFQELATPASLSSLYSEVQEGHLPSWATDLPPDVRDYLESAWDVDVPAGPTGGSNSQGGDDEQSSSGSDNEGADGDAAGMISPSVLASMLGAVGVLGVALAL</sequence>
<name>A0ABR4M533_9EURO</name>
<keyword evidence="2" id="KW-0732">Signal</keyword>
<feature type="signal peptide" evidence="2">
    <location>
        <begin position="1"/>
        <end position="17"/>
    </location>
</feature>
<evidence type="ECO:0008006" key="5">
    <source>
        <dbReference type="Google" id="ProtNLM"/>
    </source>
</evidence>
<feature type="chain" id="PRO_5045674243" description="GPI anchored protein" evidence="2">
    <location>
        <begin position="18"/>
        <end position="222"/>
    </location>
</feature>
<protein>
    <recommendedName>
        <fullName evidence="5">GPI anchored protein</fullName>
    </recommendedName>
</protein>